<reference evidence="1 2" key="1">
    <citation type="submission" date="2018-05" db="EMBL/GenBank/DDBJ databases">
        <title>Vibrio limimaris sp. nov., isolated from marine sediment.</title>
        <authorList>
            <person name="Li C.-M."/>
        </authorList>
    </citation>
    <scope>NUCLEOTIDE SEQUENCE [LARGE SCALE GENOMIC DNA]</scope>
    <source>
        <strain evidence="1 2">E4404</strain>
    </source>
</reference>
<gene>
    <name evidence="1" type="ORF">DI392_15925</name>
</gene>
<evidence type="ECO:0000313" key="2">
    <source>
        <dbReference type="Proteomes" id="UP000245362"/>
    </source>
</evidence>
<dbReference type="OrthoDB" id="9805159at2"/>
<sequence length="110" mass="12273">MHVIHISKFNLCQANVRLSSNQKPVLVLKYDEASLCFAWTAVVAGNNPELDTTVVVDMGQKHRNQWFVDAMGYHGERLKTDKDGLLTVNVKGSETVDVDGYLGVWVPDVK</sequence>
<dbReference type="Proteomes" id="UP000245362">
    <property type="component" value="Unassembled WGS sequence"/>
</dbReference>
<dbReference type="EMBL" id="QFWT01000010">
    <property type="protein sequence ID" value="PWI32168.1"/>
    <property type="molecule type" value="Genomic_DNA"/>
</dbReference>
<accession>A0A2U3B5U0</accession>
<comment type="caution">
    <text evidence="1">The sequence shown here is derived from an EMBL/GenBank/DDBJ whole genome shotgun (WGS) entry which is preliminary data.</text>
</comment>
<keyword evidence="2" id="KW-1185">Reference proteome</keyword>
<dbReference type="RefSeq" id="WP_109320694.1">
    <property type="nucleotide sequence ID" value="NZ_QFWT01000010.1"/>
</dbReference>
<name>A0A2U3B5U0_9VIBR</name>
<dbReference type="Gene3D" id="3.20.20.470">
    <property type="entry name" value="Glucansucrase"/>
    <property type="match status" value="1"/>
</dbReference>
<proteinExistence type="predicted"/>
<dbReference type="AlphaFoldDB" id="A0A2U3B5U0"/>
<organism evidence="1 2">
    <name type="scientific">Vibrio albus</name>
    <dbReference type="NCBI Taxonomy" id="2200953"/>
    <lineage>
        <taxon>Bacteria</taxon>
        <taxon>Pseudomonadati</taxon>
        <taxon>Pseudomonadota</taxon>
        <taxon>Gammaproteobacteria</taxon>
        <taxon>Vibrionales</taxon>
        <taxon>Vibrionaceae</taxon>
        <taxon>Vibrio</taxon>
    </lineage>
</organism>
<evidence type="ECO:0000313" key="1">
    <source>
        <dbReference type="EMBL" id="PWI32168.1"/>
    </source>
</evidence>
<protein>
    <submittedName>
        <fullName evidence="1">Uncharacterized protein</fullName>
    </submittedName>
</protein>